<organism evidence="3 4">
    <name type="scientific">Dyella ginsengisoli</name>
    <dbReference type="NCBI Taxonomy" id="363848"/>
    <lineage>
        <taxon>Bacteria</taxon>
        <taxon>Pseudomonadati</taxon>
        <taxon>Pseudomonadota</taxon>
        <taxon>Gammaproteobacteria</taxon>
        <taxon>Lysobacterales</taxon>
        <taxon>Rhodanobacteraceae</taxon>
        <taxon>Dyella</taxon>
    </lineage>
</organism>
<comment type="caution">
    <text evidence="1">Lacks conserved residue(s) required for the propagation of feature annotation.</text>
</comment>
<comment type="caution">
    <text evidence="3">The sequence shown here is derived from an EMBL/GenBank/DDBJ whole genome shotgun (WGS) entry which is preliminary data.</text>
</comment>
<evidence type="ECO:0000313" key="4">
    <source>
        <dbReference type="Proteomes" id="UP001620460"/>
    </source>
</evidence>
<dbReference type="Gene3D" id="1.20.120.910">
    <property type="entry name" value="DksA, coiled-coil domain"/>
    <property type="match status" value="1"/>
</dbReference>
<gene>
    <name evidence="3" type="ORF">ISP17_11795</name>
</gene>
<dbReference type="PANTHER" id="PTHR33823:SF4">
    <property type="entry name" value="GENERAL STRESS PROTEIN 16O"/>
    <property type="match status" value="1"/>
</dbReference>
<evidence type="ECO:0000256" key="2">
    <source>
        <dbReference type="SAM" id="MobiDB-lite"/>
    </source>
</evidence>
<dbReference type="SUPFAM" id="SSF109635">
    <property type="entry name" value="DnaK suppressor protein DksA, alpha-hairpin domain"/>
    <property type="match status" value="1"/>
</dbReference>
<name>A0ABW8JU52_9GAMM</name>
<dbReference type="InterPro" id="IPR037187">
    <property type="entry name" value="DnaK_N"/>
</dbReference>
<feature type="compositionally biased region" description="Basic and acidic residues" evidence="2">
    <location>
        <begin position="39"/>
        <end position="56"/>
    </location>
</feature>
<evidence type="ECO:0000256" key="1">
    <source>
        <dbReference type="PROSITE-ProRule" id="PRU00510"/>
    </source>
</evidence>
<dbReference type="EMBL" id="JADIKM010000003">
    <property type="protein sequence ID" value="MFK2904650.1"/>
    <property type="molecule type" value="Genomic_DNA"/>
</dbReference>
<dbReference type="PANTHER" id="PTHR33823">
    <property type="entry name" value="RNA POLYMERASE-BINDING TRANSCRIPTION FACTOR DKSA-RELATED"/>
    <property type="match status" value="1"/>
</dbReference>
<sequence length="125" mass="13793">MSQPSESTTGLDAAFLARQKARLEALRDRLVAEADAAGSDERRLQDESIDEVRDSADSAETMAMQENDEATYRRNIERLKAIRRALEKIAQGTYGLSDISGEPIARARLEALPEALDSPSERDVT</sequence>
<evidence type="ECO:0000313" key="3">
    <source>
        <dbReference type="EMBL" id="MFK2904650.1"/>
    </source>
</evidence>
<accession>A0ABW8JU52</accession>
<dbReference type="Proteomes" id="UP001620460">
    <property type="component" value="Unassembled WGS sequence"/>
</dbReference>
<reference evidence="3 4" key="1">
    <citation type="submission" date="2020-10" db="EMBL/GenBank/DDBJ databases">
        <title>Phylogeny of dyella-like bacteria.</title>
        <authorList>
            <person name="Fu J."/>
        </authorList>
    </citation>
    <scope>NUCLEOTIDE SEQUENCE [LARGE SCALE GENOMIC DNA]</scope>
    <source>
        <strain evidence="3 4">Gsoil3046</strain>
    </source>
</reference>
<protein>
    <submittedName>
        <fullName evidence="3">TraR/DksA family transcriptional regulator</fullName>
    </submittedName>
</protein>
<dbReference type="RefSeq" id="WP_404633373.1">
    <property type="nucleotide sequence ID" value="NZ_JADIKM010000003.1"/>
</dbReference>
<feature type="region of interest" description="Disordered" evidence="2">
    <location>
        <begin position="34"/>
        <end position="57"/>
    </location>
</feature>
<proteinExistence type="predicted"/>
<keyword evidence="4" id="KW-1185">Reference proteome</keyword>
<dbReference type="PROSITE" id="PS51128">
    <property type="entry name" value="ZF_DKSA_2"/>
    <property type="match status" value="1"/>
</dbReference>